<dbReference type="EMBL" id="UOGB01000104">
    <property type="protein sequence ID" value="VAX18255.1"/>
    <property type="molecule type" value="Genomic_DNA"/>
</dbReference>
<accession>A0A3B1CHL4</accession>
<sequence length="160" mass="17389">MTEVTLLDCTLRDGGYYTGWDFEPAFVGAYLSAMDASGIGALEMGYRYLPRDMFLGAFAYCDDAYLQSLPLPTDMDIGIMVNAAELTAYSEGSVAAVNRLFTEANNSPVDFVRVAVHFADISSGEPICRRLTELGYRVTLNLMQTGNKTPEVLTQAAGVV</sequence>
<keyword evidence="1" id="KW-0456">Lyase</keyword>
<dbReference type="EC" id="4.1.3.39" evidence="1"/>
<dbReference type="InterPro" id="IPR013785">
    <property type="entry name" value="Aldolase_TIM"/>
</dbReference>
<dbReference type="Gene3D" id="3.20.20.70">
    <property type="entry name" value="Aldolase class I"/>
    <property type="match status" value="1"/>
</dbReference>
<evidence type="ECO:0000313" key="1">
    <source>
        <dbReference type="EMBL" id="VAX18255.1"/>
    </source>
</evidence>
<reference evidence="1" key="1">
    <citation type="submission" date="2018-06" db="EMBL/GenBank/DDBJ databases">
        <authorList>
            <person name="Zhirakovskaya E."/>
        </authorList>
    </citation>
    <scope>NUCLEOTIDE SEQUENCE</scope>
</reference>
<dbReference type="GO" id="GO:0008701">
    <property type="term" value="F:4-hydroxy-2-oxovalerate aldolase activity"/>
    <property type="evidence" value="ECO:0007669"/>
    <property type="project" value="UniProtKB-EC"/>
</dbReference>
<dbReference type="SUPFAM" id="SSF51569">
    <property type="entry name" value="Aldolase"/>
    <property type="match status" value="1"/>
</dbReference>
<feature type="non-terminal residue" evidence="1">
    <location>
        <position position="160"/>
    </location>
</feature>
<dbReference type="AlphaFoldDB" id="A0A3B1CHL4"/>
<name>A0A3B1CHL4_9ZZZZ</name>
<protein>
    <submittedName>
        <fullName evidence="1">4-hydroxy-2-oxovalerate aldolase</fullName>
        <ecNumber evidence="1">4.1.3.39</ecNumber>
    </submittedName>
</protein>
<gene>
    <name evidence="1" type="ORF">MNBD_NITROSPINAE03-1353</name>
</gene>
<organism evidence="1">
    <name type="scientific">hydrothermal vent metagenome</name>
    <dbReference type="NCBI Taxonomy" id="652676"/>
    <lineage>
        <taxon>unclassified sequences</taxon>
        <taxon>metagenomes</taxon>
        <taxon>ecological metagenomes</taxon>
    </lineage>
</organism>
<proteinExistence type="predicted"/>